<evidence type="ECO:0000313" key="3">
    <source>
        <dbReference type="Proteomes" id="UP001232148"/>
    </source>
</evidence>
<comment type="caution">
    <text evidence="2">The sequence shown here is derived from an EMBL/GenBank/DDBJ whole genome shotgun (WGS) entry which is preliminary data.</text>
</comment>
<keyword evidence="3" id="KW-1185">Reference proteome</keyword>
<proteinExistence type="predicted"/>
<feature type="region of interest" description="Disordered" evidence="1">
    <location>
        <begin position="1"/>
        <end position="69"/>
    </location>
</feature>
<evidence type="ECO:0000313" key="2">
    <source>
        <dbReference type="EMBL" id="KAK2028084.1"/>
    </source>
</evidence>
<gene>
    <name evidence="2" type="ORF">LX32DRAFT_414526</name>
</gene>
<name>A0AAD9HHS5_9PEZI</name>
<reference evidence="2" key="1">
    <citation type="submission" date="2021-06" db="EMBL/GenBank/DDBJ databases">
        <title>Comparative genomics, transcriptomics and evolutionary studies reveal genomic signatures of adaptation to plant cell wall in hemibiotrophic fungi.</title>
        <authorList>
            <consortium name="DOE Joint Genome Institute"/>
            <person name="Baroncelli R."/>
            <person name="Diaz J.F."/>
            <person name="Benocci T."/>
            <person name="Peng M."/>
            <person name="Battaglia E."/>
            <person name="Haridas S."/>
            <person name="Andreopoulos W."/>
            <person name="Labutti K."/>
            <person name="Pangilinan J."/>
            <person name="Floch G.L."/>
            <person name="Makela M.R."/>
            <person name="Henrissat B."/>
            <person name="Grigoriev I.V."/>
            <person name="Crouch J.A."/>
            <person name="De Vries R.P."/>
            <person name="Sukno S.A."/>
            <person name="Thon M.R."/>
        </authorList>
    </citation>
    <scope>NUCLEOTIDE SEQUENCE</scope>
    <source>
        <strain evidence="2">MAFF235873</strain>
    </source>
</reference>
<accession>A0AAD9HHS5</accession>
<organism evidence="2 3">
    <name type="scientific">Colletotrichum zoysiae</name>
    <dbReference type="NCBI Taxonomy" id="1216348"/>
    <lineage>
        <taxon>Eukaryota</taxon>
        <taxon>Fungi</taxon>
        <taxon>Dikarya</taxon>
        <taxon>Ascomycota</taxon>
        <taxon>Pezizomycotina</taxon>
        <taxon>Sordariomycetes</taxon>
        <taxon>Hypocreomycetidae</taxon>
        <taxon>Glomerellales</taxon>
        <taxon>Glomerellaceae</taxon>
        <taxon>Colletotrichum</taxon>
        <taxon>Colletotrichum graminicola species complex</taxon>
    </lineage>
</organism>
<evidence type="ECO:0000256" key="1">
    <source>
        <dbReference type="SAM" id="MobiDB-lite"/>
    </source>
</evidence>
<dbReference type="Proteomes" id="UP001232148">
    <property type="component" value="Unassembled WGS sequence"/>
</dbReference>
<sequence length="146" mass="15712">MPEGPERRVSRHPAGPPRSPWVNTFKCFHSVPSETSSGQVRSRPVPSGSDPTHIPGGSSHSPNCGASPRCGVATNQRPFQSSRSGNCIYIYIDMRRTQLSCGASAASHCKTSSAIPNSLKSAPARKLTSKPLHLDCESIHYCSIPW</sequence>
<protein>
    <submittedName>
        <fullName evidence="2">Uncharacterized protein</fullName>
    </submittedName>
</protein>
<dbReference type="AlphaFoldDB" id="A0AAD9HHS5"/>
<dbReference type="EMBL" id="MU842884">
    <property type="protein sequence ID" value="KAK2028084.1"/>
    <property type="molecule type" value="Genomic_DNA"/>
</dbReference>